<reference evidence="13" key="1">
    <citation type="journal article" date="2019" name="Int. J. Syst. Evol. Microbiol.">
        <title>The Global Catalogue of Microorganisms (GCM) 10K type strain sequencing project: providing services to taxonomists for standard genome sequencing and annotation.</title>
        <authorList>
            <consortium name="The Broad Institute Genomics Platform"/>
            <consortium name="The Broad Institute Genome Sequencing Center for Infectious Disease"/>
            <person name="Wu L."/>
            <person name="Ma J."/>
        </authorList>
    </citation>
    <scope>NUCLEOTIDE SEQUENCE [LARGE SCALE GENOMIC DNA]</scope>
    <source>
        <strain evidence="13">KACC 12508</strain>
    </source>
</reference>
<name>A0ABW2ICD9_9BURK</name>
<keyword evidence="8" id="KW-0807">Transducer</keyword>
<dbReference type="Proteomes" id="UP001596542">
    <property type="component" value="Unassembled WGS sequence"/>
</dbReference>
<comment type="caution">
    <text evidence="12">The sequence shown here is derived from an EMBL/GenBank/DDBJ whole genome shotgun (WGS) entry which is preliminary data.</text>
</comment>
<dbReference type="CDD" id="cd06225">
    <property type="entry name" value="HAMP"/>
    <property type="match status" value="1"/>
</dbReference>
<evidence type="ECO:0000256" key="3">
    <source>
        <dbReference type="ARBA" id="ARBA00022481"/>
    </source>
</evidence>
<dbReference type="EMBL" id="JBHTBU010000002">
    <property type="protein sequence ID" value="MFC7288749.1"/>
    <property type="molecule type" value="Genomic_DNA"/>
</dbReference>
<dbReference type="InterPro" id="IPR033480">
    <property type="entry name" value="sCache_2"/>
</dbReference>
<dbReference type="PROSITE" id="PS50885">
    <property type="entry name" value="HAMP"/>
    <property type="match status" value="1"/>
</dbReference>
<keyword evidence="2" id="KW-1003">Cell membrane</keyword>
<organism evidence="12 13">
    <name type="scientific">Herminiimonas glaciei</name>
    <dbReference type="NCBI Taxonomy" id="523788"/>
    <lineage>
        <taxon>Bacteria</taxon>
        <taxon>Pseudomonadati</taxon>
        <taxon>Pseudomonadota</taxon>
        <taxon>Betaproteobacteria</taxon>
        <taxon>Burkholderiales</taxon>
        <taxon>Oxalobacteraceae</taxon>
        <taxon>Herminiimonas</taxon>
    </lineage>
</organism>
<evidence type="ECO:0000256" key="5">
    <source>
        <dbReference type="ARBA" id="ARBA00022989"/>
    </source>
</evidence>
<comment type="similarity">
    <text evidence="7">Belongs to the methyl-accepting chemotaxis (MCP) protein family.</text>
</comment>
<dbReference type="InterPro" id="IPR003660">
    <property type="entry name" value="HAMP_dom"/>
</dbReference>
<dbReference type="InterPro" id="IPR033462">
    <property type="entry name" value="Cache_3-Cache_2"/>
</dbReference>
<dbReference type="SMART" id="SM00304">
    <property type="entry name" value="HAMP"/>
    <property type="match status" value="2"/>
</dbReference>
<dbReference type="Gene3D" id="3.30.450.20">
    <property type="entry name" value="PAS domain"/>
    <property type="match status" value="1"/>
</dbReference>
<evidence type="ECO:0000256" key="9">
    <source>
        <dbReference type="SAM" id="Phobius"/>
    </source>
</evidence>
<dbReference type="Pfam" id="PF17200">
    <property type="entry name" value="sCache_2"/>
    <property type="match status" value="1"/>
</dbReference>
<dbReference type="RefSeq" id="WP_382272166.1">
    <property type="nucleotide sequence ID" value="NZ_JBHTBU010000002.1"/>
</dbReference>
<dbReference type="InterPro" id="IPR051310">
    <property type="entry name" value="MCP_chemotaxis"/>
</dbReference>
<dbReference type="SMART" id="SM00283">
    <property type="entry name" value="MA"/>
    <property type="match status" value="1"/>
</dbReference>
<evidence type="ECO:0000256" key="8">
    <source>
        <dbReference type="PROSITE-ProRule" id="PRU00284"/>
    </source>
</evidence>
<keyword evidence="6 9" id="KW-0472">Membrane</keyword>
<keyword evidence="4 9" id="KW-0812">Transmembrane</keyword>
<feature type="transmembrane region" description="Helical" evidence="9">
    <location>
        <begin position="20"/>
        <end position="37"/>
    </location>
</feature>
<dbReference type="CDD" id="cd11386">
    <property type="entry name" value="MCP_signal"/>
    <property type="match status" value="1"/>
</dbReference>
<keyword evidence="13" id="KW-1185">Reference proteome</keyword>
<dbReference type="SMART" id="SM01049">
    <property type="entry name" value="Cache_2"/>
    <property type="match status" value="1"/>
</dbReference>
<feature type="domain" description="HAMP" evidence="11">
    <location>
        <begin position="197"/>
        <end position="249"/>
    </location>
</feature>
<dbReference type="Pfam" id="PF17201">
    <property type="entry name" value="Cache_3-Cache_2"/>
    <property type="match status" value="1"/>
</dbReference>
<feature type="domain" description="Methyl-accepting transducer" evidence="10">
    <location>
        <begin position="254"/>
        <end position="483"/>
    </location>
</feature>
<evidence type="ECO:0000259" key="11">
    <source>
        <dbReference type="PROSITE" id="PS50885"/>
    </source>
</evidence>
<keyword evidence="5 9" id="KW-1133">Transmembrane helix</keyword>
<evidence type="ECO:0000313" key="13">
    <source>
        <dbReference type="Proteomes" id="UP001596542"/>
    </source>
</evidence>
<keyword evidence="3" id="KW-0488">Methylation</keyword>
<gene>
    <name evidence="12" type="ORF">ACFQPC_11925</name>
</gene>
<evidence type="ECO:0000256" key="7">
    <source>
        <dbReference type="ARBA" id="ARBA00029447"/>
    </source>
</evidence>
<dbReference type="SUPFAM" id="SSF58104">
    <property type="entry name" value="Methyl-accepting chemotaxis protein (MCP) signaling domain"/>
    <property type="match status" value="1"/>
</dbReference>
<evidence type="ECO:0000256" key="1">
    <source>
        <dbReference type="ARBA" id="ARBA00004651"/>
    </source>
</evidence>
<evidence type="ECO:0000259" key="10">
    <source>
        <dbReference type="PROSITE" id="PS50111"/>
    </source>
</evidence>
<dbReference type="Pfam" id="PF00015">
    <property type="entry name" value="MCPsignal"/>
    <property type="match status" value="1"/>
</dbReference>
<evidence type="ECO:0000256" key="6">
    <source>
        <dbReference type="ARBA" id="ARBA00023136"/>
    </source>
</evidence>
<evidence type="ECO:0000313" key="12">
    <source>
        <dbReference type="EMBL" id="MFC7288749.1"/>
    </source>
</evidence>
<dbReference type="PANTHER" id="PTHR43531:SF14">
    <property type="entry name" value="METHYL-ACCEPTING CHEMOTAXIS PROTEIN I-RELATED"/>
    <property type="match status" value="1"/>
</dbReference>
<comment type="subcellular location">
    <subcellularLocation>
        <location evidence="1">Cell membrane</location>
        <topology evidence="1">Multi-pass membrane protein</topology>
    </subcellularLocation>
</comment>
<dbReference type="CDD" id="cd18774">
    <property type="entry name" value="PDC2_HK_sensor"/>
    <property type="match status" value="1"/>
</dbReference>
<proteinExistence type="inferred from homology"/>
<accession>A0ABW2ICD9</accession>
<evidence type="ECO:0000256" key="2">
    <source>
        <dbReference type="ARBA" id="ARBA00022475"/>
    </source>
</evidence>
<dbReference type="PANTHER" id="PTHR43531">
    <property type="entry name" value="PROTEIN ICFG"/>
    <property type="match status" value="1"/>
</dbReference>
<dbReference type="PROSITE" id="PS50111">
    <property type="entry name" value="CHEMOTAXIS_TRANSDUC_2"/>
    <property type="match status" value="1"/>
</dbReference>
<sequence length="662" mass="70893">MNSLKRYLAKLSVGVRLSAISFLLIALSFGAFIWISAQASSDMLLQRATADVNAKAQLVLGLSQDPALIKQKLLALKVGQSGNYTVLDATPGKDLGKLVIAAQKEGQNVLGNQAADGREFIKDILAQKEGSLRYTDATGAEHIASFTYVQDKNWVVVGDTYTSEFTQEATTLRNISAAVALFATLILAALLYSAIRSMLLRPLAQATHTARKLATGDLTIRMENKRTDEVGQLLASINSIGQGLANVVWNIRNGTKTLSTATNEIAAGNLDLSSRTEQQASSLEETASAMEEMTSTVKENAANAEQANQLARTASEVAVKGGNVVAEVVNTMDSINQSSKKIVDIISVIDGIAFQTNILALNAAVEAARAGEQGRGFAVVAGEVRSLAQRSSAAAREIKGLIEDSVNKVQSGSKLVAHAGDTMNEVVASIKRVDNIMTEISSASREQSIGIEQVNQAIAQMDQVTQQNAALVEQAAAAAESLQSQTTELNNVVDVFTIKSGSHGSAEEATEMVTRAIASMHEKGRDTTFADINNKLGPFCDRDLYVVVYDMHGKNLAHGANPALIGKDLINAKDGAGNLFIQERLSIIKTHGKGWQDYLFLNPISKQMEAKSMYLDKYQDLIIGCGVYKEQGDAKKPESKKIGASNTLRISSDTKRLERKAA</sequence>
<dbReference type="Pfam" id="PF00672">
    <property type="entry name" value="HAMP"/>
    <property type="match status" value="1"/>
</dbReference>
<evidence type="ECO:0000256" key="4">
    <source>
        <dbReference type="ARBA" id="ARBA00022692"/>
    </source>
</evidence>
<dbReference type="InterPro" id="IPR004089">
    <property type="entry name" value="MCPsignal_dom"/>
</dbReference>
<dbReference type="Gene3D" id="1.10.287.950">
    <property type="entry name" value="Methyl-accepting chemotaxis protein"/>
    <property type="match status" value="1"/>
</dbReference>
<protein>
    <submittedName>
        <fullName evidence="12">Methyl-accepting chemotaxis protein</fullName>
    </submittedName>
</protein>
<feature type="transmembrane region" description="Helical" evidence="9">
    <location>
        <begin position="175"/>
        <end position="195"/>
    </location>
</feature>